<name>A0A2G6E6Q6_9BACT</name>
<comment type="caution">
    <text evidence="1">The sequence shown here is derived from an EMBL/GenBank/DDBJ whole genome shotgun (WGS) entry which is preliminary data.</text>
</comment>
<gene>
    <name evidence="1" type="ORF">CSB45_05945</name>
</gene>
<evidence type="ECO:0000313" key="2">
    <source>
        <dbReference type="Proteomes" id="UP000229740"/>
    </source>
</evidence>
<accession>A0A2G6E6Q6</accession>
<dbReference type="AlphaFoldDB" id="A0A2G6E6Q6"/>
<dbReference type="Proteomes" id="UP000229740">
    <property type="component" value="Unassembled WGS sequence"/>
</dbReference>
<evidence type="ECO:0000313" key="1">
    <source>
        <dbReference type="EMBL" id="PID57766.1"/>
    </source>
</evidence>
<organism evidence="1 2">
    <name type="scientific">candidate division KSB3 bacterium</name>
    <dbReference type="NCBI Taxonomy" id="2044937"/>
    <lineage>
        <taxon>Bacteria</taxon>
        <taxon>candidate division KSB3</taxon>
    </lineage>
</organism>
<sequence length="70" mass="7967">MIHVLSHSAALFTVRTPRTVLHPMSLFSVNNILDGFNPQCSGFRSILWQLTKIWGRQTAGKDRDFPGKNR</sequence>
<proteinExistence type="predicted"/>
<protein>
    <submittedName>
        <fullName evidence="1">Uncharacterized protein</fullName>
    </submittedName>
</protein>
<reference evidence="1 2" key="1">
    <citation type="submission" date="2017-10" db="EMBL/GenBank/DDBJ databases">
        <title>Novel microbial diversity and functional potential in the marine mammal oral microbiome.</title>
        <authorList>
            <person name="Dudek N.K."/>
            <person name="Sun C.L."/>
            <person name="Burstein D."/>
            <person name="Kantor R.S."/>
            <person name="Aliaga Goltsman D.S."/>
            <person name="Bik E.M."/>
            <person name="Thomas B.C."/>
            <person name="Banfield J.F."/>
            <person name="Relman D.A."/>
        </authorList>
    </citation>
    <scope>NUCLEOTIDE SEQUENCE [LARGE SCALE GENOMIC DNA]</scope>
    <source>
        <strain evidence="1">DOLZORAL124_49_17</strain>
    </source>
</reference>
<dbReference type="EMBL" id="PDPS01000025">
    <property type="protein sequence ID" value="PID57766.1"/>
    <property type="molecule type" value="Genomic_DNA"/>
</dbReference>